<feature type="modified residue" description="N6-(pyridoxal phosphate)lysine" evidence="9">
    <location>
        <position position="234"/>
    </location>
</feature>
<dbReference type="SUPFAM" id="SSF53383">
    <property type="entry name" value="PLP-dependent transferases"/>
    <property type="match status" value="1"/>
</dbReference>
<dbReference type="Pfam" id="PF00155">
    <property type="entry name" value="Aminotran_1_2"/>
    <property type="match status" value="1"/>
</dbReference>
<comment type="catalytic activity">
    <reaction evidence="8 9">
        <text>L-histidinol phosphate + 2-oxoglutarate = 3-(imidazol-4-yl)-2-oxopropyl phosphate + L-glutamate</text>
        <dbReference type="Rhea" id="RHEA:23744"/>
        <dbReference type="ChEBI" id="CHEBI:16810"/>
        <dbReference type="ChEBI" id="CHEBI:29985"/>
        <dbReference type="ChEBI" id="CHEBI:57766"/>
        <dbReference type="ChEBI" id="CHEBI:57980"/>
        <dbReference type="EC" id="2.6.1.9"/>
    </reaction>
</comment>
<evidence type="ECO:0000313" key="11">
    <source>
        <dbReference type="EMBL" id="MFC3097020.1"/>
    </source>
</evidence>
<evidence type="ECO:0000256" key="9">
    <source>
        <dbReference type="HAMAP-Rule" id="MF_01023"/>
    </source>
</evidence>
<dbReference type="HAMAP" id="MF_01023">
    <property type="entry name" value="HisC_aminotrans_2"/>
    <property type="match status" value="1"/>
</dbReference>
<protein>
    <recommendedName>
        <fullName evidence="9">Histidinol-phosphate aminotransferase</fullName>
        <ecNumber evidence="9">2.6.1.9</ecNumber>
    </recommendedName>
    <alternativeName>
        <fullName evidence="9">Imidazole acetol-phosphate transaminase</fullName>
    </alternativeName>
</protein>
<keyword evidence="9" id="KW-0368">Histidine biosynthesis</keyword>
<dbReference type="InterPro" id="IPR015421">
    <property type="entry name" value="PyrdxlP-dep_Trfase_major"/>
</dbReference>
<dbReference type="NCBIfam" id="TIGR01141">
    <property type="entry name" value="hisC"/>
    <property type="match status" value="1"/>
</dbReference>
<dbReference type="EC" id="2.6.1.9" evidence="9"/>
<evidence type="ECO:0000256" key="6">
    <source>
        <dbReference type="ARBA" id="ARBA00022679"/>
    </source>
</evidence>
<name>A0ABV7E6G1_9SPHN</name>
<keyword evidence="12" id="KW-1185">Reference proteome</keyword>
<comment type="pathway">
    <text evidence="2 9">Amino-acid biosynthesis; L-histidine biosynthesis; L-histidine from 5-phospho-alpha-D-ribose 1-diphosphate: step 7/9.</text>
</comment>
<accession>A0ABV7E6G1</accession>
<dbReference type="InterPro" id="IPR005861">
    <property type="entry name" value="HisP_aminotrans"/>
</dbReference>
<proteinExistence type="inferred from homology"/>
<dbReference type="EMBL" id="JBHRST010000004">
    <property type="protein sequence ID" value="MFC3097020.1"/>
    <property type="molecule type" value="Genomic_DNA"/>
</dbReference>
<evidence type="ECO:0000256" key="4">
    <source>
        <dbReference type="ARBA" id="ARBA00011738"/>
    </source>
</evidence>
<evidence type="ECO:0000256" key="1">
    <source>
        <dbReference type="ARBA" id="ARBA00001933"/>
    </source>
</evidence>
<dbReference type="InterPro" id="IPR015424">
    <property type="entry name" value="PyrdxlP-dep_Trfase"/>
</dbReference>
<evidence type="ECO:0000259" key="10">
    <source>
        <dbReference type="Pfam" id="PF00155"/>
    </source>
</evidence>
<dbReference type="Gene3D" id="3.40.640.10">
    <property type="entry name" value="Type I PLP-dependent aspartate aminotransferase-like (Major domain)"/>
    <property type="match status" value="1"/>
</dbReference>
<comment type="similarity">
    <text evidence="3 9">Belongs to the class-II pyridoxal-phosphate-dependent aminotransferase family. Histidinol-phosphate aminotransferase subfamily.</text>
</comment>
<evidence type="ECO:0000313" key="12">
    <source>
        <dbReference type="Proteomes" id="UP001595456"/>
    </source>
</evidence>
<dbReference type="PANTHER" id="PTHR43643">
    <property type="entry name" value="HISTIDINOL-PHOSPHATE AMINOTRANSFERASE 2"/>
    <property type="match status" value="1"/>
</dbReference>
<comment type="subunit">
    <text evidence="4 9">Homodimer.</text>
</comment>
<keyword evidence="5 9" id="KW-0032">Aminotransferase</keyword>
<keyword evidence="9" id="KW-0028">Amino-acid biosynthesis</keyword>
<dbReference type="InterPro" id="IPR004839">
    <property type="entry name" value="Aminotransferase_I/II_large"/>
</dbReference>
<evidence type="ECO:0000256" key="2">
    <source>
        <dbReference type="ARBA" id="ARBA00005011"/>
    </source>
</evidence>
<sequence length="380" mass="39245">MTNAIDASPSASPSAAIGPQVKPWIAAIHAYVPGKSKSADGKPLVKLSANENPLGTSAAAMAARAGISDAAAYPDPDSTALREALGNLHGIDPARIVCGTGSDELLNLAAQAFAGPGDEVAYVRYGFSVYDIAARRCGAEPVVAPDRDFGTDVDALLAAITGKTRVVFLANPNNPTGTYLPRAELARLHAGLPADVLLVVDRAYAEYVDPADDDGALELAAGAGNVLVTHTFSKIYGLAGERIGWGTGAPAIIDALNRIRGPFNVTSTGQAAALAAVRDQAFVEASRAHNRAERERFVAAIEGLGNHGLRAVPSEANFVLVLFEGALTAAAAMDGIAKAGYAVRHLPSQGLPQALRITIGTAAQMDDIARVLRRMADAAR</sequence>
<dbReference type="Gene3D" id="3.90.1150.10">
    <property type="entry name" value="Aspartate Aminotransferase, domain 1"/>
    <property type="match status" value="1"/>
</dbReference>
<dbReference type="InterPro" id="IPR050106">
    <property type="entry name" value="HistidinolP_aminotransfase"/>
</dbReference>
<dbReference type="RefSeq" id="WP_377922728.1">
    <property type="nucleotide sequence ID" value="NZ_JBANRO010000005.1"/>
</dbReference>
<feature type="domain" description="Aminotransferase class I/classII large" evidence="10">
    <location>
        <begin position="43"/>
        <end position="371"/>
    </location>
</feature>
<evidence type="ECO:0000256" key="7">
    <source>
        <dbReference type="ARBA" id="ARBA00022898"/>
    </source>
</evidence>
<dbReference type="Proteomes" id="UP001595456">
    <property type="component" value="Unassembled WGS sequence"/>
</dbReference>
<keyword evidence="7 9" id="KW-0663">Pyridoxal phosphate</keyword>
<dbReference type="CDD" id="cd00609">
    <property type="entry name" value="AAT_like"/>
    <property type="match status" value="1"/>
</dbReference>
<gene>
    <name evidence="9 11" type="primary">hisC</name>
    <name evidence="11" type="ORF">ACFODU_04315</name>
</gene>
<dbReference type="PANTHER" id="PTHR43643:SF3">
    <property type="entry name" value="HISTIDINOL-PHOSPHATE AMINOTRANSFERASE"/>
    <property type="match status" value="1"/>
</dbReference>
<dbReference type="InterPro" id="IPR015422">
    <property type="entry name" value="PyrdxlP-dep_Trfase_small"/>
</dbReference>
<comment type="caution">
    <text evidence="11">The sequence shown here is derived from an EMBL/GenBank/DDBJ whole genome shotgun (WGS) entry which is preliminary data.</text>
</comment>
<reference evidence="12" key="1">
    <citation type="journal article" date="2019" name="Int. J. Syst. Evol. Microbiol.">
        <title>The Global Catalogue of Microorganisms (GCM) 10K type strain sequencing project: providing services to taxonomists for standard genome sequencing and annotation.</title>
        <authorList>
            <consortium name="The Broad Institute Genomics Platform"/>
            <consortium name="The Broad Institute Genome Sequencing Center for Infectious Disease"/>
            <person name="Wu L."/>
            <person name="Ma J."/>
        </authorList>
    </citation>
    <scope>NUCLEOTIDE SEQUENCE [LARGE SCALE GENOMIC DNA]</scope>
    <source>
        <strain evidence="12">KCTC 52607</strain>
    </source>
</reference>
<evidence type="ECO:0000256" key="5">
    <source>
        <dbReference type="ARBA" id="ARBA00022576"/>
    </source>
</evidence>
<comment type="cofactor">
    <cofactor evidence="1 9">
        <name>pyridoxal 5'-phosphate</name>
        <dbReference type="ChEBI" id="CHEBI:597326"/>
    </cofactor>
</comment>
<evidence type="ECO:0000256" key="8">
    <source>
        <dbReference type="ARBA" id="ARBA00047481"/>
    </source>
</evidence>
<dbReference type="GO" id="GO:0004400">
    <property type="term" value="F:histidinol-phosphate transaminase activity"/>
    <property type="evidence" value="ECO:0007669"/>
    <property type="project" value="UniProtKB-EC"/>
</dbReference>
<keyword evidence="6 9" id="KW-0808">Transferase</keyword>
<organism evidence="11 12">
    <name type="scientific">Alteraurantiacibacter palmitatis</name>
    <dbReference type="NCBI Taxonomy" id="2054628"/>
    <lineage>
        <taxon>Bacteria</taxon>
        <taxon>Pseudomonadati</taxon>
        <taxon>Pseudomonadota</taxon>
        <taxon>Alphaproteobacteria</taxon>
        <taxon>Sphingomonadales</taxon>
        <taxon>Erythrobacteraceae</taxon>
        <taxon>Alteraurantiacibacter</taxon>
    </lineage>
</organism>
<evidence type="ECO:0000256" key="3">
    <source>
        <dbReference type="ARBA" id="ARBA00007970"/>
    </source>
</evidence>